<name>A0ABP8H5B6_9SPHI</name>
<evidence type="ECO:0000313" key="2">
    <source>
        <dbReference type="Proteomes" id="UP001500582"/>
    </source>
</evidence>
<accession>A0ABP8H5B6</accession>
<proteinExistence type="predicted"/>
<gene>
    <name evidence="1" type="ORF">GCM10023149_42080</name>
</gene>
<sequence>MAQQELAFPFQGGNKVMGKFFKDSLMVTPEIIKKRATGTAVFKFTADEKGSIKKIIIYYADDYVLTIPIIEALKRSNHKWIIPDKEKVHDFILPFSINFIPPPTGADKVEKEAYDYYVKRKPIMSFDQVPLDMATLLPTVTINYSLK</sequence>
<dbReference type="Proteomes" id="UP001500582">
    <property type="component" value="Unassembled WGS sequence"/>
</dbReference>
<dbReference type="EMBL" id="BAABFT010000014">
    <property type="protein sequence ID" value="GAA4334615.1"/>
    <property type="molecule type" value="Genomic_DNA"/>
</dbReference>
<evidence type="ECO:0000313" key="1">
    <source>
        <dbReference type="EMBL" id="GAA4334615.1"/>
    </source>
</evidence>
<keyword evidence="2" id="KW-1185">Reference proteome</keyword>
<organism evidence="1 2">
    <name type="scientific">Mucilaginibacter gynuensis</name>
    <dbReference type="NCBI Taxonomy" id="1302236"/>
    <lineage>
        <taxon>Bacteria</taxon>
        <taxon>Pseudomonadati</taxon>
        <taxon>Bacteroidota</taxon>
        <taxon>Sphingobacteriia</taxon>
        <taxon>Sphingobacteriales</taxon>
        <taxon>Sphingobacteriaceae</taxon>
        <taxon>Mucilaginibacter</taxon>
    </lineage>
</organism>
<evidence type="ECO:0008006" key="3">
    <source>
        <dbReference type="Google" id="ProtNLM"/>
    </source>
</evidence>
<protein>
    <recommendedName>
        <fullName evidence="3">TonB C-terminal domain-containing protein</fullName>
    </recommendedName>
</protein>
<reference evidence="2" key="1">
    <citation type="journal article" date="2019" name="Int. J. Syst. Evol. Microbiol.">
        <title>The Global Catalogue of Microorganisms (GCM) 10K type strain sequencing project: providing services to taxonomists for standard genome sequencing and annotation.</title>
        <authorList>
            <consortium name="The Broad Institute Genomics Platform"/>
            <consortium name="The Broad Institute Genome Sequencing Center for Infectious Disease"/>
            <person name="Wu L."/>
            <person name="Ma J."/>
        </authorList>
    </citation>
    <scope>NUCLEOTIDE SEQUENCE [LARGE SCALE GENOMIC DNA]</scope>
    <source>
        <strain evidence="2">JCM 17705</strain>
    </source>
</reference>
<comment type="caution">
    <text evidence="1">The sequence shown here is derived from an EMBL/GenBank/DDBJ whole genome shotgun (WGS) entry which is preliminary data.</text>
</comment>